<feature type="region of interest" description="Disordered" evidence="1">
    <location>
        <begin position="43"/>
        <end position="62"/>
    </location>
</feature>
<dbReference type="Pfam" id="PF07727">
    <property type="entry name" value="RVT_2"/>
    <property type="match status" value="1"/>
</dbReference>
<dbReference type="EMBL" id="CABIKO010001170">
    <property type="protein sequence ID" value="VVA41086.1"/>
    <property type="molecule type" value="Genomic_DNA"/>
</dbReference>
<reference evidence="4" key="1">
    <citation type="journal article" date="2020" name="Plant J.">
        <title>Transposons played a major role in the diversification between the closely related almond and peach genomes: results from the almond genome sequence.</title>
        <authorList>
            <person name="Alioto T."/>
            <person name="Alexiou K.G."/>
            <person name="Bardil A."/>
            <person name="Barteri F."/>
            <person name="Castanera R."/>
            <person name="Cruz F."/>
            <person name="Dhingra A."/>
            <person name="Duval H."/>
            <person name="Fernandez I Marti A."/>
            <person name="Frias L."/>
            <person name="Galan B."/>
            <person name="Garcia J.L."/>
            <person name="Howad W."/>
            <person name="Gomez-Garrido J."/>
            <person name="Gut M."/>
            <person name="Julca I."/>
            <person name="Morata J."/>
            <person name="Puigdomenech P."/>
            <person name="Ribeca P."/>
            <person name="Rubio Cabetas M.J."/>
            <person name="Vlasova A."/>
            <person name="Wirthensohn M."/>
            <person name="Garcia-Mas J."/>
            <person name="Gabaldon T."/>
            <person name="Casacuberta J.M."/>
            <person name="Arus P."/>
        </authorList>
    </citation>
    <scope>NUCLEOTIDE SEQUENCE [LARGE SCALE GENOMIC DNA]</scope>
    <source>
        <strain evidence="4">cv. Texas</strain>
    </source>
</reference>
<dbReference type="SUPFAM" id="SSF56672">
    <property type="entry name" value="DNA/RNA polymerases"/>
    <property type="match status" value="1"/>
</dbReference>
<feature type="non-terminal residue" evidence="3">
    <location>
        <position position="1"/>
    </location>
</feature>
<dbReference type="OMA" id="HEPNSCH"/>
<evidence type="ECO:0000313" key="3">
    <source>
        <dbReference type="EMBL" id="VVA41086.1"/>
    </source>
</evidence>
<feature type="non-terminal residue" evidence="3">
    <location>
        <position position="259"/>
    </location>
</feature>
<evidence type="ECO:0000313" key="4">
    <source>
        <dbReference type="Proteomes" id="UP000327085"/>
    </source>
</evidence>
<feature type="compositionally biased region" description="Pro residues" evidence="1">
    <location>
        <begin position="7"/>
        <end position="27"/>
    </location>
</feature>
<feature type="region of interest" description="Disordered" evidence="1">
    <location>
        <begin position="1"/>
        <end position="33"/>
    </location>
</feature>
<feature type="domain" description="Reverse transcriptase Ty1/copia-type" evidence="2">
    <location>
        <begin position="149"/>
        <end position="253"/>
    </location>
</feature>
<name>A0A5E4GN50_PRUDU</name>
<proteinExistence type="predicted"/>
<gene>
    <name evidence="3" type="ORF">ALMOND_2B030203</name>
</gene>
<dbReference type="AlphaFoldDB" id="A0A5E4GN50"/>
<accession>A0A5E4GN50</accession>
<dbReference type="InterPro" id="IPR043502">
    <property type="entry name" value="DNA/RNA_pol_sf"/>
</dbReference>
<dbReference type="InterPro" id="IPR013103">
    <property type="entry name" value="RVT_2"/>
</dbReference>
<dbReference type="InParanoid" id="A0A5E4GN50"/>
<dbReference type="Gramene" id="VVA41086">
    <property type="protein sequence ID" value="VVA41086"/>
    <property type="gene ID" value="Prudul26B030203"/>
</dbReference>
<dbReference type="Proteomes" id="UP000327085">
    <property type="component" value="Chromosome 5"/>
</dbReference>
<protein>
    <submittedName>
        <fullName evidence="3">PREDICTED: Retrovirus-related Pol poly from transposon</fullName>
    </submittedName>
</protein>
<evidence type="ECO:0000256" key="1">
    <source>
        <dbReference type="SAM" id="MobiDB-lite"/>
    </source>
</evidence>
<organism evidence="3 4">
    <name type="scientific">Prunus dulcis</name>
    <name type="common">Almond</name>
    <name type="synonym">Amygdalus dulcis</name>
    <dbReference type="NCBI Taxonomy" id="3755"/>
    <lineage>
        <taxon>Eukaryota</taxon>
        <taxon>Viridiplantae</taxon>
        <taxon>Streptophyta</taxon>
        <taxon>Embryophyta</taxon>
        <taxon>Tracheophyta</taxon>
        <taxon>Spermatophyta</taxon>
        <taxon>Magnoliopsida</taxon>
        <taxon>eudicotyledons</taxon>
        <taxon>Gunneridae</taxon>
        <taxon>Pentapetalae</taxon>
        <taxon>rosids</taxon>
        <taxon>fabids</taxon>
        <taxon>Rosales</taxon>
        <taxon>Rosaceae</taxon>
        <taxon>Amygdaloideae</taxon>
        <taxon>Amygdaleae</taxon>
        <taxon>Prunus</taxon>
    </lineage>
</organism>
<evidence type="ECO:0000259" key="2">
    <source>
        <dbReference type="Pfam" id="PF07727"/>
    </source>
</evidence>
<sequence length="259" mass="28696">TQSHLPDPTPPPSSPIPTSSLPPPNPTLPIDAVPSFTANQIPHSLFDAQNPPPLRHSTRSMHPPLWQNDYFMGFSSTSPNSSSSSRPTPSLGTRHPLSNFISYYHLSPSHRAFLANVSGTCEPTNYAQAASDPHWQLAMKAKLDALQLNHTWTLVPLLPGHKPIGCKWVYKIKYNSDGSIEHYKARLVAKGYTQIEGVDYSETFSLTAKITTLCCLLSVATARNWFIHQLDVQNAFLYGDLHEEVYMVPPPSLSDKGRI</sequence>